<evidence type="ECO:0000259" key="1">
    <source>
        <dbReference type="Pfam" id="PF12867"/>
    </source>
</evidence>
<feature type="domain" description="DinB-like" evidence="1">
    <location>
        <begin position="13"/>
        <end position="178"/>
    </location>
</feature>
<name>Q1IQ37_KORVE</name>
<gene>
    <name evidence="2" type="ordered locus">Acid345_2012</name>
</gene>
<accession>Q1IQ37</accession>
<reference evidence="2 3" key="1">
    <citation type="journal article" date="2009" name="Appl. Environ. Microbiol.">
        <title>Three genomes from the phylum Acidobacteria provide insight into the lifestyles of these microorganisms in soils.</title>
        <authorList>
            <person name="Ward N.L."/>
            <person name="Challacombe J.F."/>
            <person name="Janssen P.H."/>
            <person name="Henrissat B."/>
            <person name="Coutinho P.M."/>
            <person name="Wu M."/>
            <person name="Xie G."/>
            <person name="Haft D.H."/>
            <person name="Sait M."/>
            <person name="Badger J."/>
            <person name="Barabote R.D."/>
            <person name="Bradley B."/>
            <person name="Brettin T.S."/>
            <person name="Brinkac L.M."/>
            <person name="Bruce D."/>
            <person name="Creasy T."/>
            <person name="Daugherty S.C."/>
            <person name="Davidsen T.M."/>
            <person name="DeBoy R.T."/>
            <person name="Detter J.C."/>
            <person name="Dodson R.J."/>
            <person name="Durkin A.S."/>
            <person name="Ganapathy A."/>
            <person name="Gwinn-Giglio M."/>
            <person name="Han C.S."/>
            <person name="Khouri H."/>
            <person name="Kiss H."/>
            <person name="Kothari S.P."/>
            <person name="Madupu R."/>
            <person name="Nelson K.E."/>
            <person name="Nelson W.C."/>
            <person name="Paulsen I."/>
            <person name="Penn K."/>
            <person name="Ren Q."/>
            <person name="Rosovitz M.J."/>
            <person name="Selengut J.D."/>
            <person name="Shrivastava S."/>
            <person name="Sullivan S.A."/>
            <person name="Tapia R."/>
            <person name="Thompson L.S."/>
            <person name="Watkins K.L."/>
            <person name="Yang Q."/>
            <person name="Yu C."/>
            <person name="Zafar N."/>
            <person name="Zhou L."/>
            <person name="Kuske C.R."/>
        </authorList>
    </citation>
    <scope>NUCLEOTIDE SEQUENCE [LARGE SCALE GENOMIC DNA]</scope>
    <source>
        <strain evidence="2 3">Ellin345</strain>
    </source>
</reference>
<dbReference type="HOGENOM" id="CLU_104989_1_0_0"/>
<organism evidence="2 3">
    <name type="scientific">Koribacter versatilis (strain Ellin345)</name>
    <dbReference type="NCBI Taxonomy" id="204669"/>
    <lineage>
        <taxon>Bacteria</taxon>
        <taxon>Pseudomonadati</taxon>
        <taxon>Acidobacteriota</taxon>
        <taxon>Terriglobia</taxon>
        <taxon>Terriglobales</taxon>
        <taxon>Candidatus Korobacteraceae</taxon>
        <taxon>Candidatus Korobacter</taxon>
    </lineage>
</organism>
<dbReference type="eggNOG" id="ENOG5030MXU">
    <property type="taxonomic scope" value="Bacteria"/>
</dbReference>
<protein>
    <recommendedName>
        <fullName evidence="1">DinB-like domain-containing protein</fullName>
    </recommendedName>
</protein>
<dbReference type="Pfam" id="PF12867">
    <property type="entry name" value="DinB_2"/>
    <property type="match status" value="1"/>
</dbReference>
<dbReference type="OrthoDB" id="116290at2"/>
<keyword evidence="3" id="KW-1185">Reference proteome</keyword>
<evidence type="ECO:0000313" key="2">
    <source>
        <dbReference type="EMBL" id="ABF41013.1"/>
    </source>
</evidence>
<dbReference type="KEGG" id="aba:Acid345_2012"/>
<dbReference type="InterPro" id="IPR034660">
    <property type="entry name" value="DinB/YfiT-like"/>
</dbReference>
<dbReference type="Gene3D" id="1.20.120.450">
    <property type="entry name" value="dinb family like domain"/>
    <property type="match status" value="1"/>
</dbReference>
<dbReference type="RefSeq" id="WP_011522814.1">
    <property type="nucleotide sequence ID" value="NC_008009.1"/>
</dbReference>
<dbReference type="EMBL" id="CP000360">
    <property type="protein sequence ID" value="ABF41013.1"/>
    <property type="molecule type" value="Genomic_DNA"/>
</dbReference>
<dbReference type="Proteomes" id="UP000002432">
    <property type="component" value="Chromosome"/>
</dbReference>
<dbReference type="InterPro" id="IPR024775">
    <property type="entry name" value="DinB-like"/>
</dbReference>
<dbReference type="AlphaFoldDB" id="Q1IQ37"/>
<sequence>MALAAEIQDLFAQYDAAEVAARALVTEMNERVGTWRPSPDKWSVALCLDHIAATNRAYLEAMRAPLERSRVGGKLRRKPVLPGFFGRLFIKGVEPPVPKTLRIRAPKLIVPRPGVPLSEGIAQFLASQQEVCEVITKNADLDLASIHFRNPFIRGVSFTVASGLYIIVAHERRHLWQAGHIRDLAQQALSEPAA</sequence>
<dbReference type="EnsemblBacteria" id="ABF41013">
    <property type="protein sequence ID" value="ABF41013"/>
    <property type="gene ID" value="Acid345_2012"/>
</dbReference>
<proteinExistence type="predicted"/>
<dbReference type="SUPFAM" id="SSF109854">
    <property type="entry name" value="DinB/YfiT-like putative metalloenzymes"/>
    <property type="match status" value="1"/>
</dbReference>
<dbReference type="STRING" id="204669.Acid345_2012"/>
<evidence type="ECO:0000313" key="3">
    <source>
        <dbReference type="Proteomes" id="UP000002432"/>
    </source>
</evidence>